<dbReference type="Proteomes" id="UP000008680">
    <property type="component" value="Chromosome"/>
</dbReference>
<dbReference type="STRING" id="634498.mru_1153"/>
<organism evidence="1 2">
    <name type="scientific">Methanobrevibacter ruminantium (strain ATCC 35063 / DSM 1093 / JCM 13430 / OCM 146 / M1)</name>
    <name type="common">Methanobacterium ruminantium</name>
    <dbReference type="NCBI Taxonomy" id="634498"/>
    <lineage>
        <taxon>Archaea</taxon>
        <taxon>Methanobacteriati</taxon>
        <taxon>Methanobacteriota</taxon>
        <taxon>Methanomada group</taxon>
        <taxon>Methanobacteria</taxon>
        <taxon>Methanobacteriales</taxon>
        <taxon>Methanobacteriaceae</taxon>
        <taxon>Methanobrevibacter</taxon>
    </lineage>
</organism>
<dbReference type="RefSeq" id="WP_012955953.1">
    <property type="nucleotide sequence ID" value="NC_013790.1"/>
</dbReference>
<proteinExistence type="predicted"/>
<keyword evidence="2" id="KW-1185">Reference proteome</keyword>
<name>D3E392_METRM</name>
<dbReference type="AlphaFoldDB" id="D3E392"/>
<accession>D3E392</accession>
<dbReference type="HOGENOM" id="CLU_1754730_0_0_2"/>
<sequence length="148" mass="17669">MYKLKNFLKGHFAKSKVEDLNFHCKINENFLLINPNEIYDFIGENNSLIELINISFTLIKKYFPDSTIYLEFNQDPEYEGLNSIFANIYDGTNSYDCNMDLFEDLSLEFRELKKQYGKMDYFLDMVSVDEPFRNRLNDKFDGFLKIVR</sequence>
<gene>
    <name evidence="1" type="ordered locus">mru_1153</name>
</gene>
<dbReference type="eggNOG" id="arCOG10910">
    <property type="taxonomic scope" value="Archaea"/>
</dbReference>
<dbReference type="KEGG" id="mru:mru_1153"/>
<dbReference type="PATRIC" id="fig|634498.28.peg.1154"/>
<evidence type="ECO:0000313" key="2">
    <source>
        <dbReference type="Proteomes" id="UP000008680"/>
    </source>
</evidence>
<reference evidence="1 2" key="1">
    <citation type="journal article" date="2010" name="PLoS ONE">
        <title>The genome sequence of the rumen methanogen Methanobrevibacter ruminantium reveals new possibilities for controlling ruminant methane emissions.</title>
        <authorList>
            <person name="Leahy S.C."/>
            <person name="Kelly W.J."/>
            <person name="Altermann E."/>
            <person name="Ronimus R.S."/>
            <person name="Yeoman C.J."/>
            <person name="Pacheco D.M."/>
            <person name="Li D."/>
            <person name="Kong Z."/>
            <person name="McTavish S."/>
            <person name="Sang C."/>
            <person name="Lambie S.C."/>
            <person name="Janssen P.H."/>
            <person name="Dey D."/>
            <person name="Attwood G.T."/>
        </authorList>
    </citation>
    <scope>NUCLEOTIDE SEQUENCE [LARGE SCALE GENOMIC DNA]</scope>
    <source>
        <strain evidence="2">ATCC 35063 / DSM 1093 / JCM 13430 / OCM 146 / M1</strain>
    </source>
</reference>
<dbReference type="EMBL" id="CP001719">
    <property type="protein sequence ID" value="ADC47003.1"/>
    <property type="molecule type" value="Genomic_DNA"/>
</dbReference>
<dbReference type="GeneID" id="8770804"/>
<evidence type="ECO:0000313" key="1">
    <source>
        <dbReference type="EMBL" id="ADC47003.1"/>
    </source>
</evidence>
<protein>
    <submittedName>
        <fullName evidence="1">Uncharacterized protein</fullName>
    </submittedName>
</protein>